<dbReference type="EC" id="3.2.1.26" evidence="2"/>
<keyword evidence="10" id="KW-1185">Reference proteome</keyword>
<keyword evidence="3 5" id="KW-0378">Hydrolase</keyword>
<dbReference type="InterPro" id="IPR001362">
    <property type="entry name" value="Glyco_hydro_32"/>
</dbReference>
<feature type="transmembrane region" description="Helical" evidence="7">
    <location>
        <begin position="12"/>
        <end position="32"/>
    </location>
</feature>
<dbReference type="InterPro" id="IPR023296">
    <property type="entry name" value="Glyco_hydro_beta-prop_sf"/>
</dbReference>
<comment type="similarity">
    <text evidence="1 5">Belongs to the glycosyl hydrolase 32 family.</text>
</comment>
<dbReference type="Proteomes" id="UP000887572">
    <property type="component" value="Unplaced"/>
</dbReference>
<keyword evidence="4 5" id="KW-0326">Glycosidase</keyword>
<sequence>MLGKNKNTTKLVLSVTGTAILTALLLIALWMLTKGGDCSSPDLPSPSPPTPQPISTTTKSPPPPAQKDHFVRVDLRVDSVFHIWLRANSGEKEGIIYGRKAGESDAESVLVSTTESDERWFDFREIVLLHKGDMELSWWSGSTTISYIYVFEPEMVQAEGIRTVYISPDTKRDPRAEKFHFHAPLGWTNDPAGFSRTPDKLFHIFYQHYPHRQKWAAMHWGHAVSKDLNWKGGIFTGSAVPTKDGGLRIYYTDHNDDRHPTESQRSVLTKDFYRPMGPPRDAIPHLPAQIAANLTEDFRDPNVVVGPDGALFMTTSSRFRDGSGGVVLLFRQNKTTANGGPDGWEFKGIFHKDNRWHNEVCECSVLIPLGDPHSSKTFWALVYSMSNSIDEDGRQNLNPVIVGNFDGEKFKPRFEQMLDFAAGSYAFQGFYDPIDEQSLLIGWLGNWPDYNAATDSDFPTAYTLPRLLKLAPSKNYLMTPPHPSIIQLRESELDTADFRSFKVAQLPSDGAVEILFEIYYWRLRIYGPIRLEMSLAGKGEEGKISLVASKDGLEMVLGWKNVTEHRYVERKARPTSLQIFVDVGSVEVFSDQGQWTGTTRIPDEGRVDNIQLVGKSEVFNAASAKMWAMKSTQPEQIMP</sequence>
<evidence type="ECO:0000256" key="3">
    <source>
        <dbReference type="ARBA" id="ARBA00022801"/>
    </source>
</evidence>
<dbReference type="SUPFAM" id="SSF49899">
    <property type="entry name" value="Concanavalin A-like lectins/glucanases"/>
    <property type="match status" value="1"/>
</dbReference>
<reference evidence="11" key="1">
    <citation type="submission" date="2022-11" db="UniProtKB">
        <authorList>
            <consortium name="WormBaseParasite"/>
        </authorList>
    </citation>
    <scope>IDENTIFICATION</scope>
</reference>
<keyword evidence="7" id="KW-1133">Transmembrane helix</keyword>
<proteinExistence type="inferred from homology"/>
<dbReference type="InterPro" id="IPR013189">
    <property type="entry name" value="Glyco_hydro_32_C"/>
</dbReference>
<evidence type="ECO:0000256" key="5">
    <source>
        <dbReference type="RuleBase" id="RU362110"/>
    </source>
</evidence>
<organism evidence="10 11">
    <name type="scientific">Globodera rostochiensis</name>
    <name type="common">Golden nematode worm</name>
    <name type="synonym">Heterodera rostochiensis</name>
    <dbReference type="NCBI Taxonomy" id="31243"/>
    <lineage>
        <taxon>Eukaryota</taxon>
        <taxon>Metazoa</taxon>
        <taxon>Ecdysozoa</taxon>
        <taxon>Nematoda</taxon>
        <taxon>Chromadorea</taxon>
        <taxon>Rhabditida</taxon>
        <taxon>Tylenchina</taxon>
        <taxon>Tylenchomorpha</taxon>
        <taxon>Tylenchoidea</taxon>
        <taxon>Heteroderidae</taxon>
        <taxon>Heteroderinae</taxon>
        <taxon>Globodera</taxon>
    </lineage>
</organism>
<evidence type="ECO:0000313" key="11">
    <source>
        <dbReference type="WBParaSite" id="Gr19_v10_g5349.t1"/>
    </source>
</evidence>
<dbReference type="GO" id="GO:0005975">
    <property type="term" value="P:carbohydrate metabolic process"/>
    <property type="evidence" value="ECO:0007669"/>
    <property type="project" value="InterPro"/>
</dbReference>
<evidence type="ECO:0000313" key="10">
    <source>
        <dbReference type="Proteomes" id="UP000887572"/>
    </source>
</evidence>
<evidence type="ECO:0000256" key="7">
    <source>
        <dbReference type="SAM" id="Phobius"/>
    </source>
</evidence>
<dbReference type="PANTHER" id="PTHR43101:SF1">
    <property type="entry name" value="BETA-FRUCTOSIDASE"/>
    <property type="match status" value="1"/>
</dbReference>
<dbReference type="GO" id="GO:0004564">
    <property type="term" value="F:beta-fructofuranosidase activity"/>
    <property type="evidence" value="ECO:0007669"/>
    <property type="project" value="UniProtKB-EC"/>
</dbReference>
<feature type="region of interest" description="Disordered" evidence="6">
    <location>
        <begin position="39"/>
        <end position="67"/>
    </location>
</feature>
<dbReference type="SUPFAM" id="SSF75005">
    <property type="entry name" value="Arabinanase/levansucrase/invertase"/>
    <property type="match status" value="1"/>
</dbReference>
<dbReference type="InterPro" id="IPR013320">
    <property type="entry name" value="ConA-like_dom_sf"/>
</dbReference>
<feature type="domain" description="Glycosyl hydrolase family 32 N-terminal" evidence="8">
    <location>
        <begin position="180"/>
        <end position="480"/>
    </location>
</feature>
<dbReference type="AlphaFoldDB" id="A0A914HYT4"/>
<dbReference type="WBParaSite" id="Gr19_v10_g5349.t1">
    <property type="protein sequence ID" value="Gr19_v10_g5349.t1"/>
    <property type="gene ID" value="Gr19_v10_g5349"/>
</dbReference>
<dbReference type="Pfam" id="PF08244">
    <property type="entry name" value="Glyco_hydro_32C"/>
    <property type="match status" value="1"/>
</dbReference>
<keyword evidence="7" id="KW-0472">Membrane</keyword>
<accession>A0A914HYT4</accession>
<evidence type="ECO:0000256" key="2">
    <source>
        <dbReference type="ARBA" id="ARBA00012758"/>
    </source>
</evidence>
<feature type="compositionally biased region" description="Pro residues" evidence="6">
    <location>
        <begin position="43"/>
        <end position="52"/>
    </location>
</feature>
<protein>
    <recommendedName>
        <fullName evidence="2">beta-fructofuranosidase</fullName>
        <ecNumber evidence="2">3.2.1.26</ecNumber>
    </recommendedName>
</protein>
<evidence type="ECO:0000256" key="4">
    <source>
        <dbReference type="ARBA" id="ARBA00023295"/>
    </source>
</evidence>
<evidence type="ECO:0000256" key="1">
    <source>
        <dbReference type="ARBA" id="ARBA00009902"/>
    </source>
</evidence>
<dbReference type="Pfam" id="PF00251">
    <property type="entry name" value="Glyco_hydro_32N"/>
    <property type="match status" value="1"/>
</dbReference>
<dbReference type="Gene3D" id="2.115.10.20">
    <property type="entry name" value="Glycosyl hydrolase domain, family 43"/>
    <property type="match status" value="1"/>
</dbReference>
<dbReference type="SMART" id="SM00640">
    <property type="entry name" value="Glyco_32"/>
    <property type="match status" value="1"/>
</dbReference>
<keyword evidence="7" id="KW-0812">Transmembrane</keyword>
<feature type="domain" description="Glycosyl hydrolase family 32 C-terminal" evidence="9">
    <location>
        <begin position="564"/>
        <end position="627"/>
    </location>
</feature>
<evidence type="ECO:0000256" key="6">
    <source>
        <dbReference type="SAM" id="MobiDB-lite"/>
    </source>
</evidence>
<dbReference type="PANTHER" id="PTHR43101">
    <property type="entry name" value="BETA-FRUCTOSIDASE"/>
    <property type="match status" value="1"/>
</dbReference>
<evidence type="ECO:0000259" key="8">
    <source>
        <dbReference type="Pfam" id="PF00251"/>
    </source>
</evidence>
<dbReference type="Gene3D" id="2.60.120.560">
    <property type="entry name" value="Exo-inulinase, domain 1"/>
    <property type="match status" value="1"/>
</dbReference>
<dbReference type="InterPro" id="IPR013148">
    <property type="entry name" value="Glyco_hydro_32_N"/>
</dbReference>
<evidence type="ECO:0000259" key="9">
    <source>
        <dbReference type="Pfam" id="PF08244"/>
    </source>
</evidence>
<name>A0A914HYT4_GLORO</name>
<dbReference type="InterPro" id="IPR051214">
    <property type="entry name" value="GH32_Enzymes"/>
</dbReference>